<protein>
    <submittedName>
        <fullName evidence="1">Uncharacterized protein</fullName>
    </submittedName>
</protein>
<dbReference type="EMBL" id="HBUF01028989">
    <property type="protein sequence ID" value="CAG6613960.1"/>
    <property type="molecule type" value="Transcribed_RNA"/>
</dbReference>
<dbReference type="InterPro" id="IPR027417">
    <property type="entry name" value="P-loop_NTPase"/>
</dbReference>
<proteinExistence type="predicted"/>
<name>A0A8D8PTY8_9HEMI</name>
<accession>A0A8D8PTY8</accession>
<organism evidence="1">
    <name type="scientific">Cacopsylla melanoneura</name>
    <dbReference type="NCBI Taxonomy" id="428564"/>
    <lineage>
        <taxon>Eukaryota</taxon>
        <taxon>Metazoa</taxon>
        <taxon>Ecdysozoa</taxon>
        <taxon>Arthropoda</taxon>
        <taxon>Hexapoda</taxon>
        <taxon>Insecta</taxon>
        <taxon>Pterygota</taxon>
        <taxon>Neoptera</taxon>
        <taxon>Paraneoptera</taxon>
        <taxon>Hemiptera</taxon>
        <taxon>Sternorrhyncha</taxon>
        <taxon>Psylloidea</taxon>
        <taxon>Psyllidae</taxon>
        <taxon>Psyllinae</taxon>
        <taxon>Cacopsylla</taxon>
    </lineage>
</organism>
<dbReference type="AlphaFoldDB" id="A0A8D8PTY8"/>
<dbReference type="InterPro" id="IPR006758">
    <property type="entry name" value="A32L"/>
</dbReference>
<sequence>MSFYSMKTVSCKKKLNVVNFDLLTENKQRKRHGVLFPDTVRGLIIGPSGVGKTNLLLSLLIHPNGLRFENIYIYSKSTNQPKYQLLDKIMNGIKEVSYIVFTNNEDVIQPCEAKRNSVFIFDDVICEKQQNIKEHSARGRHYACDTFFLAQTYSAVSKQLIRDNTNFLCIFQQDLRNLKHIFNDHVTDISFEKFKEMCQHCWKSSKHGFIVIDKESNLQNGRYRNGLDSFFIDIK</sequence>
<evidence type="ECO:0000313" key="1">
    <source>
        <dbReference type="EMBL" id="CAG6613960.1"/>
    </source>
</evidence>
<dbReference type="SUPFAM" id="SSF52540">
    <property type="entry name" value="P-loop containing nucleoside triphosphate hydrolases"/>
    <property type="match status" value="1"/>
</dbReference>
<reference evidence="1" key="1">
    <citation type="submission" date="2021-05" db="EMBL/GenBank/DDBJ databases">
        <authorList>
            <person name="Alioto T."/>
            <person name="Alioto T."/>
            <person name="Gomez Garrido J."/>
        </authorList>
    </citation>
    <scope>NUCLEOTIDE SEQUENCE</scope>
</reference>
<dbReference type="Pfam" id="PF04665">
    <property type="entry name" value="Pox_A32"/>
    <property type="match status" value="1"/>
</dbReference>